<dbReference type="EMBL" id="MBFU01000025">
    <property type="protein sequence ID" value="PWA03211.1"/>
    <property type="molecule type" value="Genomic_DNA"/>
</dbReference>
<dbReference type="GO" id="GO:0006396">
    <property type="term" value="P:RNA processing"/>
    <property type="evidence" value="ECO:0007669"/>
    <property type="project" value="InterPro"/>
</dbReference>
<name>A0A2U1JDP3_SMIAN</name>
<dbReference type="Pfam" id="PF09429">
    <property type="entry name" value="Wbp11"/>
    <property type="match status" value="1"/>
</dbReference>
<feature type="compositionally biased region" description="Basic and acidic residues" evidence="2">
    <location>
        <begin position="286"/>
        <end position="297"/>
    </location>
</feature>
<feature type="region of interest" description="Disordered" evidence="2">
    <location>
        <begin position="1"/>
        <end position="34"/>
    </location>
</feature>
<dbReference type="Proteomes" id="UP000245591">
    <property type="component" value="Unassembled WGS sequence"/>
</dbReference>
<evidence type="ECO:0000256" key="2">
    <source>
        <dbReference type="SAM" id="MobiDB-lite"/>
    </source>
</evidence>
<keyword evidence="5" id="KW-1185">Reference proteome</keyword>
<feature type="compositionally biased region" description="Low complexity" evidence="2">
    <location>
        <begin position="123"/>
        <end position="134"/>
    </location>
</feature>
<feature type="coiled-coil region" evidence="1">
    <location>
        <begin position="36"/>
        <end position="63"/>
    </location>
</feature>
<proteinExistence type="predicted"/>
<dbReference type="AlphaFoldDB" id="A0A2U1JDP3"/>
<evidence type="ECO:0000259" key="3">
    <source>
        <dbReference type="Pfam" id="PF09429"/>
    </source>
</evidence>
<organism evidence="4 5">
    <name type="scientific">Smittium angustum</name>
    <dbReference type="NCBI Taxonomy" id="133377"/>
    <lineage>
        <taxon>Eukaryota</taxon>
        <taxon>Fungi</taxon>
        <taxon>Fungi incertae sedis</taxon>
        <taxon>Zoopagomycota</taxon>
        <taxon>Kickxellomycotina</taxon>
        <taxon>Harpellomycetes</taxon>
        <taxon>Harpellales</taxon>
        <taxon>Legeriomycetaceae</taxon>
        <taxon>Smittium</taxon>
    </lineage>
</organism>
<comment type="caution">
    <text evidence="4">The sequence shown here is derived from an EMBL/GenBank/DDBJ whole genome shotgun (WGS) entry which is preliminary data.</text>
</comment>
<dbReference type="InterPro" id="IPR019007">
    <property type="entry name" value="Wbp11/ELF5/Saf1_N"/>
</dbReference>
<feature type="region of interest" description="Disordered" evidence="2">
    <location>
        <begin position="107"/>
        <end position="157"/>
    </location>
</feature>
<evidence type="ECO:0000256" key="1">
    <source>
        <dbReference type="SAM" id="Coils"/>
    </source>
</evidence>
<protein>
    <recommendedName>
        <fullName evidence="3">Wbp11/ELF5/Saf1 N-terminal domain-containing protein</fullName>
    </recommendedName>
</protein>
<feature type="domain" description="Wbp11/ELF5/Saf1 N-terminal" evidence="3">
    <location>
        <begin position="7"/>
        <end position="82"/>
    </location>
</feature>
<keyword evidence="1" id="KW-0175">Coiled coil</keyword>
<accession>A0A2U1JDP3</accession>
<evidence type="ECO:0000313" key="4">
    <source>
        <dbReference type="EMBL" id="PWA03211.1"/>
    </source>
</evidence>
<reference evidence="4 5" key="1">
    <citation type="journal article" date="2018" name="MBio">
        <title>Comparative Genomics Reveals the Core Gene Toolbox for the Fungus-Insect Symbiosis.</title>
        <authorList>
            <person name="Wang Y."/>
            <person name="Stata M."/>
            <person name="Wang W."/>
            <person name="Stajich J.E."/>
            <person name="White M.M."/>
            <person name="Moncalvo J.M."/>
        </authorList>
    </citation>
    <scope>NUCLEOTIDE SEQUENCE [LARGE SCALE GENOMIC DNA]</scope>
    <source>
        <strain evidence="4 5">AUS-126-30</strain>
    </source>
</reference>
<feature type="compositionally biased region" description="Basic and acidic residues" evidence="2">
    <location>
        <begin position="25"/>
        <end position="34"/>
    </location>
</feature>
<gene>
    <name evidence="4" type="ORF">BB558_000621</name>
</gene>
<evidence type="ECO:0000313" key="5">
    <source>
        <dbReference type="Proteomes" id="UP000245591"/>
    </source>
</evidence>
<sequence length="460" mass="52749">MAKGKSNINPADKQRKLARKRELKKQKDVRKQQREVSILYKDTTKLEKEIEKYREKEKSKQLDRNGAIKLKSLQEQLEKIRKARKERGIDTKRQKVDLEDVGFDPLNYGNKLEDLESSEDSGSEYSSLSGVSGLESDEEGSTFKKNQSLGRYDNELPPMPSEFPPFTPKELGLEILWPPLPKEPPPLFQRNFIGMNNVIPPMINQIPPTHNDQIHFFPNNYQQPQFPIFPNIHHQSMGFGYPPSNPNFPVQGYQYENVHPDYVSNPVPYNNNLQQPQLVNENLDSEPDKKQTPRDPLDINSKNNEIGANKDMKTETDENNVQKESVVMEAQPQLRNLRDELVSFVPSALLKRQKANKKKAVLDSIPKAQLPNIVSAPEIVDESHIHTPESKLTSIFSQIGKDNINNIFTIPGFPSLSKNESAKIVQKQPETEFNPIQKDDIQNEENDDYANFMKEISQIK</sequence>
<feature type="region of interest" description="Disordered" evidence="2">
    <location>
        <begin position="283"/>
        <end position="319"/>
    </location>
</feature>